<keyword evidence="2" id="KW-1185">Reference proteome</keyword>
<dbReference type="AlphaFoldDB" id="A0A068Y7X8"/>
<sequence length="166" mass="18895">MAQKGGLPSKRATEGILDLDVTVPSWRLDWIWGFVRFRDLIQDGELRRPSCLSIDRCRNTGLKADLGKEVQDLKQVHGGRYRESVTELPGVSRLVSLQLLIVFLQNTVLGEMPKVDVNINPRVRGHHHSPIRSTCTPPVPLKLTMQKWKIMTHAFQGRVRFPLPPM</sequence>
<dbReference type="Proteomes" id="UP000017246">
    <property type="component" value="Unassembled WGS sequence"/>
</dbReference>
<accession>A0A068Y7X8</accession>
<reference evidence="1" key="1">
    <citation type="journal article" date="2013" name="Nature">
        <title>The genomes of four tapeworm species reveal adaptations to parasitism.</title>
        <authorList>
            <person name="Tsai I.J."/>
            <person name="Zarowiecki M."/>
            <person name="Holroyd N."/>
            <person name="Garciarrubio A."/>
            <person name="Sanchez-Flores A."/>
            <person name="Brooks K.L."/>
            <person name="Tracey A."/>
            <person name="Bobes R.J."/>
            <person name="Fragoso G."/>
            <person name="Sciutto E."/>
            <person name="Aslett M."/>
            <person name="Beasley H."/>
            <person name="Bennett H.M."/>
            <person name="Cai J."/>
            <person name="Camicia F."/>
            <person name="Clark R."/>
            <person name="Cucher M."/>
            <person name="De Silva N."/>
            <person name="Day T.A."/>
            <person name="Deplazes P."/>
            <person name="Estrada K."/>
            <person name="Fernandez C."/>
            <person name="Holland P.W."/>
            <person name="Hou J."/>
            <person name="Hu S."/>
            <person name="Huckvale T."/>
            <person name="Hung S.S."/>
            <person name="Kamenetzky L."/>
            <person name="Keane J.A."/>
            <person name="Kiss F."/>
            <person name="Koziol U."/>
            <person name="Lambert O."/>
            <person name="Liu K."/>
            <person name="Luo X."/>
            <person name="Luo Y."/>
            <person name="Macchiaroli N."/>
            <person name="Nichol S."/>
            <person name="Paps J."/>
            <person name="Parkinson J."/>
            <person name="Pouchkina-Stantcheva N."/>
            <person name="Riddiford N."/>
            <person name="Rosenzvit M."/>
            <person name="Salinas G."/>
            <person name="Wasmuth J.D."/>
            <person name="Zamanian M."/>
            <person name="Zheng Y."/>
            <person name="Cai X."/>
            <person name="Soberon X."/>
            <person name="Olson P.D."/>
            <person name="Laclette J.P."/>
            <person name="Brehm K."/>
            <person name="Berriman M."/>
            <person name="Garciarrubio A."/>
            <person name="Bobes R.J."/>
            <person name="Fragoso G."/>
            <person name="Sanchez-Flores A."/>
            <person name="Estrada K."/>
            <person name="Cevallos M.A."/>
            <person name="Morett E."/>
            <person name="Gonzalez V."/>
            <person name="Portillo T."/>
            <person name="Ochoa-Leyva A."/>
            <person name="Jose M.V."/>
            <person name="Sciutto E."/>
            <person name="Landa A."/>
            <person name="Jimenez L."/>
            <person name="Valdes V."/>
            <person name="Carrero J.C."/>
            <person name="Larralde C."/>
            <person name="Morales-Montor J."/>
            <person name="Limon-Lason J."/>
            <person name="Soberon X."/>
            <person name="Laclette J.P."/>
        </authorList>
    </citation>
    <scope>NUCLEOTIDE SEQUENCE [LARGE SCALE GENOMIC DNA]</scope>
</reference>
<reference evidence="1" key="2">
    <citation type="submission" date="2015-11" db="EMBL/GenBank/DDBJ databases">
        <authorList>
            <person name="Zhang Y."/>
            <person name="Guo Z."/>
        </authorList>
    </citation>
    <scope>NUCLEOTIDE SEQUENCE</scope>
</reference>
<organism evidence="1 2">
    <name type="scientific">Echinococcus multilocularis</name>
    <name type="common">Fox tapeworm</name>
    <dbReference type="NCBI Taxonomy" id="6211"/>
    <lineage>
        <taxon>Eukaryota</taxon>
        <taxon>Metazoa</taxon>
        <taxon>Spiralia</taxon>
        <taxon>Lophotrochozoa</taxon>
        <taxon>Platyhelminthes</taxon>
        <taxon>Cestoda</taxon>
        <taxon>Eucestoda</taxon>
        <taxon>Cyclophyllidea</taxon>
        <taxon>Taeniidae</taxon>
        <taxon>Echinococcus</taxon>
    </lineage>
</organism>
<protein>
    <submittedName>
        <fullName evidence="1">Expressed protein</fullName>
    </submittedName>
</protein>
<name>A0A068Y7X8_ECHMU</name>
<evidence type="ECO:0000313" key="1">
    <source>
        <dbReference type="EMBL" id="CDS40614.1"/>
    </source>
</evidence>
<dbReference type="EMBL" id="LN902841">
    <property type="protein sequence ID" value="CDS40614.1"/>
    <property type="molecule type" value="Genomic_DNA"/>
</dbReference>
<evidence type="ECO:0000313" key="2">
    <source>
        <dbReference type="Proteomes" id="UP000017246"/>
    </source>
</evidence>
<proteinExistence type="predicted"/>
<gene>
    <name evidence="1" type="ORF">EmuJ_000821000</name>
</gene>